<protein>
    <submittedName>
        <fullName evidence="4">CBS domain-containing protein</fullName>
    </submittedName>
</protein>
<dbReference type="InterPro" id="IPR000644">
    <property type="entry name" value="CBS_dom"/>
</dbReference>
<evidence type="ECO:0000313" key="5">
    <source>
        <dbReference type="Proteomes" id="UP000280792"/>
    </source>
</evidence>
<evidence type="ECO:0000256" key="1">
    <source>
        <dbReference type="ARBA" id="ARBA00023122"/>
    </source>
</evidence>
<keyword evidence="1 2" id="KW-0129">CBS domain</keyword>
<reference evidence="4 5" key="2">
    <citation type="submission" date="2018-12" db="EMBL/GenBank/DDBJ databases">
        <title>Simiduia agarivorans gen. nov., sp. nov., a marine, agarolytic bacterium isolated from shallow coastal water from Keelung, Taiwan.</title>
        <authorList>
            <person name="Shieh W.Y."/>
        </authorList>
    </citation>
    <scope>NUCLEOTIDE SEQUENCE [LARGE SCALE GENOMIC DNA]</scope>
    <source>
        <strain evidence="4 5">GTF-13</strain>
    </source>
</reference>
<dbReference type="AlphaFoldDB" id="A0A3P3VKJ5"/>
<gene>
    <name evidence="4" type="ORF">D0544_10980</name>
</gene>
<dbReference type="PANTHER" id="PTHR43080">
    <property type="entry name" value="CBS DOMAIN-CONTAINING PROTEIN CBSX3, MITOCHONDRIAL"/>
    <property type="match status" value="1"/>
</dbReference>
<dbReference type="InterPro" id="IPR046342">
    <property type="entry name" value="CBS_dom_sf"/>
</dbReference>
<feature type="domain" description="CBS" evidence="3">
    <location>
        <begin position="9"/>
        <end position="67"/>
    </location>
</feature>
<reference evidence="4 5" key="1">
    <citation type="submission" date="2018-08" db="EMBL/GenBank/DDBJ databases">
        <authorList>
            <person name="Khan S.A."/>
        </authorList>
    </citation>
    <scope>NUCLEOTIDE SEQUENCE [LARGE SCALE GENOMIC DNA]</scope>
    <source>
        <strain evidence="4 5">GTF-13</strain>
    </source>
</reference>
<dbReference type="SUPFAM" id="SSF54631">
    <property type="entry name" value="CBS-domain pair"/>
    <property type="match status" value="1"/>
</dbReference>
<evidence type="ECO:0000259" key="3">
    <source>
        <dbReference type="PROSITE" id="PS51371"/>
    </source>
</evidence>
<feature type="domain" description="CBS" evidence="3">
    <location>
        <begin position="83"/>
        <end position="139"/>
    </location>
</feature>
<evidence type="ECO:0000313" key="4">
    <source>
        <dbReference type="EMBL" id="RRJ82398.1"/>
    </source>
</evidence>
<dbReference type="Pfam" id="PF00571">
    <property type="entry name" value="CBS"/>
    <property type="match status" value="2"/>
</dbReference>
<evidence type="ECO:0000256" key="2">
    <source>
        <dbReference type="PROSITE-ProRule" id="PRU00703"/>
    </source>
</evidence>
<dbReference type="PROSITE" id="PS51371">
    <property type="entry name" value="CBS"/>
    <property type="match status" value="2"/>
</dbReference>
<organism evidence="4 5">
    <name type="scientific">Aestuariirhabdus litorea</name>
    <dbReference type="NCBI Taxonomy" id="2528527"/>
    <lineage>
        <taxon>Bacteria</taxon>
        <taxon>Pseudomonadati</taxon>
        <taxon>Pseudomonadota</taxon>
        <taxon>Gammaproteobacteria</taxon>
        <taxon>Oceanospirillales</taxon>
        <taxon>Aestuariirhabdaceae</taxon>
        <taxon>Aestuariirhabdus</taxon>
    </lineage>
</organism>
<sequence>MPTKVSEYMTAKVISVKPDLGVREAFFIMRDEGVRHLPVVDDENQLVGIVSDRELRRPNWVDEDRDITHIYDLNNDLDVGDIMVRNVFCVHTYDSLSKAVKLLLEQRVGAVPVLDKTQTLVGMLSAIDLLQALDHKLDAERKR</sequence>
<dbReference type="RefSeq" id="WP_125016107.1">
    <property type="nucleotide sequence ID" value="NZ_QWEZ01000002.1"/>
</dbReference>
<proteinExistence type="predicted"/>
<dbReference type="InterPro" id="IPR051257">
    <property type="entry name" value="Diverse_CBS-Domain"/>
</dbReference>
<comment type="caution">
    <text evidence="4">The sequence shown here is derived from an EMBL/GenBank/DDBJ whole genome shotgun (WGS) entry which is preliminary data.</text>
</comment>
<dbReference type="PANTHER" id="PTHR43080:SF2">
    <property type="entry name" value="CBS DOMAIN-CONTAINING PROTEIN"/>
    <property type="match status" value="1"/>
</dbReference>
<dbReference type="Proteomes" id="UP000280792">
    <property type="component" value="Unassembled WGS sequence"/>
</dbReference>
<dbReference type="SMART" id="SM00116">
    <property type="entry name" value="CBS"/>
    <property type="match status" value="2"/>
</dbReference>
<accession>A0A3P3VKJ5</accession>
<dbReference type="EMBL" id="QWEZ01000002">
    <property type="protein sequence ID" value="RRJ82398.1"/>
    <property type="molecule type" value="Genomic_DNA"/>
</dbReference>
<name>A0A3P3VKJ5_9GAMM</name>
<dbReference type="Gene3D" id="3.10.580.10">
    <property type="entry name" value="CBS-domain"/>
    <property type="match status" value="1"/>
</dbReference>
<keyword evidence="5" id="KW-1185">Reference proteome</keyword>